<keyword evidence="1" id="KW-1133">Transmembrane helix</keyword>
<organism evidence="3 4">
    <name type="scientific">Inhella proteolytica</name>
    <dbReference type="NCBI Taxonomy" id="2795029"/>
    <lineage>
        <taxon>Bacteria</taxon>
        <taxon>Pseudomonadati</taxon>
        <taxon>Pseudomonadota</taxon>
        <taxon>Betaproteobacteria</taxon>
        <taxon>Burkholderiales</taxon>
        <taxon>Sphaerotilaceae</taxon>
        <taxon>Inhella</taxon>
    </lineage>
</organism>
<dbReference type="PROSITE" id="PS50006">
    <property type="entry name" value="FHA_DOMAIN"/>
    <property type="match status" value="1"/>
</dbReference>
<dbReference type="Gene3D" id="2.60.200.20">
    <property type="match status" value="1"/>
</dbReference>
<gene>
    <name evidence="3" type="ORF">I7X39_18660</name>
</gene>
<feature type="transmembrane region" description="Helical" evidence="1">
    <location>
        <begin position="198"/>
        <end position="219"/>
    </location>
</feature>
<evidence type="ECO:0000256" key="1">
    <source>
        <dbReference type="SAM" id="Phobius"/>
    </source>
</evidence>
<dbReference type="Proteomes" id="UP000613266">
    <property type="component" value="Unassembled WGS sequence"/>
</dbReference>
<dbReference type="AlphaFoldDB" id="A0A931J549"/>
<dbReference type="RefSeq" id="WP_198112688.1">
    <property type="nucleotide sequence ID" value="NZ_JAEDAK010000016.1"/>
</dbReference>
<dbReference type="InterPro" id="IPR000253">
    <property type="entry name" value="FHA_dom"/>
</dbReference>
<keyword evidence="1" id="KW-0812">Transmembrane</keyword>
<feature type="transmembrane region" description="Helical" evidence="1">
    <location>
        <begin position="133"/>
        <end position="152"/>
    </location>
</feature>
<dbReference type="InterPro" id="IPR008984">
    <property type="entry name" value="SMAD_FHA_dom_sf"/>
</dbReference>
<keyword evidence="4" id="KW-1185">Reference proteome</keyword>
<feature type="transmembrane region" description="Helical" evidence="1">
    <location>
        <begin position="255"/>
        <end position="274"/>
    </location>
</feature>
<protein>
    <submittedName>
        <fullName evidence="3">FHA domain-containing protein</fullName>
    </submittedName>
</protein>
<dbReference type="CDD" id="cd00060">
    <property type="entry name" value="FHA"/>
    <property type="match status" value="1"/>
</dbReference>
<accession>A0A931J549</accession>
<evidence type="ECO:0000313" key="3">
    <source>
        <dbReference type="EMBL" id="MBH9578918.1"/>
    </source>
</evidence>
<sequence length="334" mass="36596">MNRKPLAYIDVLDGDQARSSLAVYPDEDGSARLRIGRSFDCALNLDDAHLAAEHAELHIHAEPQATLTLLPSLNGAWQGLHHLRAGATLNWAADGVIQIGHTRLRLRHAAAPLAEELAPLQTSRQGLSSGLQMLLLLLAVGGLSAFEFWLGAEPDTPWSAHLRPLLMLGAAVSIWAALWALLTQLFQRRFPFQLHLRRTLLVLLGVTVLDGLLSAGAYIASSPWLMVPATLLPGLALAGLVVWQGRIALPKRRKMLNALVLSALATWLVFAWNAQEQRQYRWRPPYLATLLPPQLRAAPLRPVDALLKDAAALREPLAAKAKRDPQGNEISEED</sequence>
<feature type="domain" description="FHA" evidence="2">
    <location>
        <begin position="33"/>
        <end position="83"/>
    </location>
</feature>
<feature type="transmembrane region" description="Helical" evidence="1">
    <location>
        <begin position="164"/>
        <end position="186"/>
    </location>
</feature>
<feature type="transmembrane region" description="Helical" evidence="1">
    <location>
        <begin position="225"/>
        <end position="243"/>
    </location>
</feature>
<reference evidence="3" key="1">
    <citation type="submission" date="2020-12" db="EMBL/GenBank/DDBJ databases">
        <title>The genome sequence of Inhella sp. 1Y17.</title>
        <authorList>
            <person name="Liu Y."/>
        </authorList>
    </citation>
    <scope>NUCLEOTIDE SEQUENCE</scope>
    <source>
        <strain evidence="3">1Y17</strain>
    </source>
</reference>
<dbReference type="Pfam" id="PF00498">
    <property type="entry name" value="FHA"/>
    <property type="match status" value="1"/>
</dbReference>
<evidence type="ECO:0000313" key="4">
    <source>
        <dbReference type="Proteomes" id="UP000613266"/>
    </source>
</evidence>
<dbReference type="SUPFAM" id="SSF49879">
    <property type="entry name" value="SMAD/FHA domain"/>
    <property type="match status" value="1"/>
</dbReference>
<name>A0A931J549_9BURK</name>
<proteinExistence type="predicted"/>
<dbReference type="EMBL" id="JAEDAK010000016">
    <property type="protein sequence ID" value="MBH9578918.1"/>
    <property type="molecule type" value="Genomic_DNA"/>
</dbReference>
<evidence type="ECO:0000259" key="2">
    <source>
        <dbReference type="PROSITE" id="PS50006"/>
    </source>
</evidence>
<keyword evidence="1" id="KW-0472">Membrane</keyword>
<comment type="caution">
    <text evidence="3">The sequence shown here is derived from an EMBL/GenBank/DDBJ whole genome shotgun (WGS) entry which is preliminary data.</text>
</comment>